<dbReference type="EMBL" id="JBDJPC010000001">
    <property type="protein sequence ID" value="KAL1516644.1"/>
    <property type="molecule type" value="Genomic_DNA"/>
</dbReference>
<organism evidence="2 3">
    <name type="scientific">Hypothenemus hampei</name>
    <name type="common">Coffee berry borer</name>
    <dbReference type="NCBI Taxonomy" id="57062"/>
    <lineage>
        <taxon>Eukaryota</taxon>
        <taxon>Metazoa</taxon>
        <taxon>Ecdysozoa</taxon>
        <taxon>Arthropoda</taxon>
        <taxon>Hexapoda</taxon>
        <taxon>Insecta</taxon>
        <taxon>Pterygota</taxon>
        <taxon>Neoptera</taxon>
        <taxon>Endopterygota</taxon>
        <taxon>Coleoptera</taxon>
        <taxon>Polyphaga</taxon>
        <taxon>Cucujiformia</taxon>
        <taxon>Curculionidae</taxon>
        <taxon>Scolytinae</taxon>
        <taxon>Hypothenemus</taxon>
    </lineage>
</organism>
<dbReference type="Proteomes" id="UP001566132">
    <property type="component" value="Unassembled WGS sequence"/>
</dbReference>
<feature type="compositionally biased region" description="Polar residues" evidence="1">
    <location>
        <begin position="29"/>
        <end position="59"/>
    </location>
</feature>
<evidence type="ECO:0000256" key="1">
    <source>
        <dbReference type="SAM" id="MobiDB-lite"/>
    </source>
</evidence>
<dbReference type="AlphaFoldDB" id="A0ABD1FBI7"/>
<name>A0ABD1FBI7_HYPHA</name>
<keyword evidence="3" id="KW-1185">Reference proteome</keyword>
<reference evidence="2 3" key="1">
    <citation type="submission" date="2024-05" db="EMBL/GenBank/DDBJ databases">
        <title>Genetic variation in Jamaican populations of the coffee berry borer (Hypothenemus hampei).</title>
        <authorList>
            <person name="Errbii M."/>
            <person name="Myrie A."/>
        </authorList>
    </citation>
    <scope>NUCLEOTIDE SEQUENCE [LARGE SCALE GENOMIC DNA]</scope>
    <source>
        <strain evidence="2">JA-Hopewell-2020-01-JO</strain>
        <tissue evidence="2">Whole body</tissue>
    </source>
</reference>
<feature type="region of interest" description="Disordered" evidence="1">
    <location>
        <begin position="220"/>
        <end position="294"/>
    </location>
</feature>
<feature type="compositionally biased region" description="Low complexity" evidence="1">
    <location>
        <begin position="60"/>
        <end position="89"/>
    </location>
</feature>
<feature type="compositionally biased region" description="Polar residues" evidence="1">
    <location>
        <begin position="262"/>
        <end position="275"/>
    </location>
</feature>
<accession>A0ABD1FBI7</accession>
<gene>
    <name evidence="2" type="ORF">ABEB36_000529</name>
</gene>
<evidence type="ECO:0000313" key="2">
    <source>
        <dbReference type="EMBL" id="KAL1516644.1"/>
    </source>
</evidence>
<sequence>MLSYMLPVEEKPPPGPKGHLQLALEHQNENGNSLSNGRNPTTSTPISKETSVSSFVSDNTTATASHSSMTPTSTSTDKGKPKLNLNGGKHQSLKRVSFGSSKGSMVETLIFESPVQEEPEPSPIPENGVSLTNGCDKEDEREKVRVTFFQQSKPQEVDLPDDPSFCDHEFVMSSPVLKNDSSNHVVYNRTESTDSGWDNPFRPGGDLSREADQIVELIKGGKPITPTPGQLSSGDDTLDPNHTLGDNVDSVSPKKIAALSAASPNQSKTNGTTEKTPAPGGQVDVQRSKVESDGAQVEHVVIKKKKGCHCCVIS</sequence>
<evidence type="ECO:0000313" key="3">
    <source>
        <dbReference type="Proteomes" id="UP001566132"/>
    </source>
</evidence>
<comment type="caution">
    <text evidence="2">The sequence shown here is derived from an EMBL/GenBank/DDBJ whole genome shotgun (WGS) entry which is preliminary data.</text>
</comment>
<protein>
    <submittedName>
        <fullName evidence="2">Uncharacterized protein</fullName>
    </submittedName>
</protein>
<proteinExistence type="predicted"/>
<feature type="region of interest" description="Disordered" evidence="1">
    <location>
        <begin position="1"/>
        <end position="95"/>
    </location>
</feature>